<organism evidence="3 4">
    <name type="scientific">Planococcus massiliensis</name>
    <dbReference type="NCBI Taxonomy" id="1499687"/>
    <lineage>
        <taxon>Bacteria</taxon>
        <taxon>Bacillati</taxon>
        <taxon>Bacillota</taxon>
        <taxon>Bacilli</taxon>
        <taxon>Bacillales</taxon>
        <taxon>Caryophanaceae</taxon>
        <taxon>Planococcus</taxon>
    </lineage>
</organism>
<keyword evidence="2" id="KW-0472">Membrane</keyword>
<gene>
    <name evidence="3" type="ORF">BN1080_00602</name>
</gene>
<reference evidence="3 4" key="1">
    <citation type="submission" date="2014-09" db="EMBL/GenBank/DDBJ databases">
        <authorList>
            <person name="Urmite Genomes Urmite Genomes"/>
        </authorList>
    </citation>
    <scope>NUCLEOTIDE SEQUENCE [LARGE SCALE GENOMIC DNA]</scope>
    <source>
        <strain evidence="3 4">ES2</strain>
    </source>
</reference>
<evidence type="ECO:0000256" key="2">
    <source>
        <dbReference type="SAM" id="Phobius"/>
    </source>
</evidence>
<dbReference type="OrthoDB" id="2429185at2"/>
<feature type="region of interest" description="Disordered" evidence="1">
    <location>
        <begin position="1"/>
        <end position="32"/>
    </location>
</feature>
<feature type="transmembrane region" description="Helical" evidence="2">
    <location>
        <begin position="40"/>
        <end position="59"/>
    </location>
</feature>
<keyword evidence="2" id="KW-1133">Transmembrane helix</keyword>
<feature type="compositionally biased region" description="Basic and acidic residues" evidence="1">
    <location>
        <begin position="1"/>
        <end position="19"/>
    </location>
</feature>
<dbReference type="EMBL" id="CCXS01000001">
    <property type="protein sequence ID" value="CEG21688.1"/>
    <property type="molecule type" value="Genomic_DNA"/>
</dbReference>
<sequence>MSEKDPKEEKYMKENKDTMQRPPVQKEGLQEPRTTGYRPVQIGIVVFAIIVIAIIIWGISSNMWGLFSN</sequence>
<proteinExistence type="predicted"/>
<dbReference type="RefSeq" id="WP_052650381.1">
    <property type="nucleotide sequence ID" value="NZ_CCXS01000001.1"/>
</dbReference>
<protein>
    <submittedName>
        <fullName evidence="3">Uncharacterized protein</fullName>
    </submittedName>
</protein>
<dbReference type="AlphaFoldDB" id="A0A098EHE4"/>
<keyword evidence="2" id="KW-0812">Transmembrane</keyword>
<keyword evidence="4" id="KW-1185">Reference proteome</keyword>
<evidence type="ECO:0000313" key="4">
    <source>
        <dbReference type="Proteomes" id="UP000043699"/>
    </source>
</evidence>
<evidence type="ECO:0000256" key="1">
    <source>
        <dbReference type="SAM" id="MobiDB-lite"/>
    </source>
</evidence>
<accession>A0A098EHE4</accession>
<dbReference type="Proteomes" id="UP000043699">
    <property type="component" value="Unassembled WGS sequence"/>
</dbReference>
<name>A0A098EHE4_9BACL</name>
<evidence type="ECO:0000313" key="3">
    <source>
        <dbReference type="EMBL" id="CEG21688.1"/>
    </source>
</evidence>